<dbReference type="InterPro" id="IPR008200">
    <property type="entry name" value="NMU_C"/>
</dbReference>
<dbReference type="InterPro" id="IPR042384">
    <property type="entry name" value="NMU"/>
</dbReference>
<organism evidence="3 4">
    <name type="scientific">Pleurodeles waltl</name>
    <name type="common">Iberian ribbed newt</name>
    <dbReference type="NCBI Taxonomy" id="8319"/>
    <lineage>
        <taxon>Eukaryota</taxon>
        <taxon>Metazoa</taxon>
        <taxon>Chordata</taxon>
        <taxon>Craniata</taxon>
        <taxon>Vertebrata</taxon>
        <taxon>Euteleostomi</taxon>
        <taxon>Amphibia</taxon>
        <taxon>Batrachia</taxon>
        <taxon>Caudata</taxon>
        <taxon>Salamandroidea</taxon>
        <taxon>Salamandridae</taxon>
        <taxon>Pleurodelinae</taxon>
        <taxon>Pleurodeles</taxon>
    </lineage>
</organism>
<feature type="region of interest" description="Disordered" evidence="1">
    <location>
        <begin position="1"/>
        <end position="20"/>
    </location>
</feature>
<comment type="caution">
    <text evidence="3">The sequence shown here is derived from an EMBL/GenBank/DDBJ whole genome shotgun (WGS) entry which is preliminary data.</text>
</comment>
<evidence type="ECO:0000259" key="2">
    <source>
        <dbReference type="Pfam" id="PF02070"/>
    </source>
</evidence>
<dbReference type="Proteomes" id="UP001066276">
    <property type="component" value="Chromosome 1_1"/>
</dbReference>
<dbReference type="GO" id="GO:0045987">
    <property type="term" value="P:positive regulation of smooth muscle contraction"/>
    <property type="evidence" value="ECO:0007669"/>
    <property type="project" value="TreeGrafter"/>
</dbReference>
<feature type="domain" description="Neuromedin U C-terminal" evidence="2">
    <location>
        <begin position="115"/>
        <end position="132"/>
    </location>
</feature>
<reference evidence="3" key="1">
    <citation type="journal article" date="2022" name="bioRxiv">
        <title>Sequencing and chromosome-scale assembly of the giantPleurodeles waltlgenome.</title>
        <authorList>
            <person name="Brown T."/>
            <person name="Elewa A."/>
            <person name="Iarovenko S."/>
            <person name="Subramanian E."/>
            <person name="Araus A.J."/>
            <person name="Petzold A."/>
            <person name="Susuki M."/>
            <person name="Suzuki K.-i.T."/>
            <person name="Hayashi T."/>
            <person name="Toyoda A."/>
            <person name="Oliveira C."/>
            <person name="Osipova E."/>
            <person name="Leigh N.D."/>
            <person name="Simon A."/>
            <person name="Yun M.H."/>
        </authorList>
    </citation>
    <scope>NUCLEOTIDE SEQUENCE</scope>
    <source>
        <strain evidence="3">20211129_DDA</strain>
        <tissue evidence="3">Liver</tissue>
    </source>
</reference>
<name>A0AAV7WSM7_PLEWA</name>
<evidence type="ECO:0000313" key="3">
    <source>
        <dbReference type="EMBL" id="KAJ1215160.1"/>
    </source>
</evidence>
<evidence type="ECO:0000313" key="4">
    <source>
        <dbReference type="Proteomes" id="UP001066276"/>
    </source>
</evidence>
<dbReference type="EMBL" id="JANPWB010000001">
    <property type="protein sequence ID" value="KAJ1215160.1"/>
    <property type="molecule type" value="Genomic_DNA"/>
</dbReference>
<dbReference type="Pfam" id="PF02070">
    <property type="entry name" value="NMU"/>
    <property type="match status" value="1"/>
</dbReference>
<keyword evidence="4" id="KW-1185">Reference proteome</keyword>
<dbReference type="GO" id="GO:0050806">
    <property type="term" value="P:positive regulation of synaptic transmission"/>
    <property type="evidence" value="ECO:0007669"/>
    <property type="project" value="TreeGrafter"/>
</dbReference>
<dbReference type="PANTHER" id="PTHR15390">
    <property type="entry name" value="NEUROMEDIN-U"/>
    <property type="match status" value="1"/>
</dbReference>
<dbReference type="GO" id="GO:0043195">
    <property type="term" value="C:terminal bouton"/>
    <property type="evidence" value="ECO:0007669"/>
    <property type="project" value="TreeGrafter"/>
</dbReference>
<evidence type="ECO:0000256" key="1">
    <source>
        <dbReference type="SAM" id="MobiDB-lite"/>
    </source>
</evidence>
<gene>
    <name evidence="3" type="ORF">NDU88_002769</name>
</gene>
<protein>
    <recommendedName>
        <fullName evidence="2">Neuromedin U C-terminal domain-containing protein</fullName>
    </recommendedName>
</protein>
<dbReference type="AlphaFoldDB" id="A0AAV7WSM7"/>
<dbReference type="GO" id="GO:0007218">
    <property type="term" value="P:neuropeptide signaling pathway"/>
    <property type="evidence" value="ECO:0007669"/>
    <property type="project" value="TreeGrafter"/>
</dbReference>
<accession>A0AAV7WSM7</accession>
<dbReference type="PANTHER" id="PTHR15390:SF0">
    <property type="entry name" value="NEUROMEDIN-U"/>
    <property type="match status" value="1"/>
</dbReference>
<dbReference type="GO" id="GO:0042922">
    <property type="term" value="F:neuromedin U receptor binding"/>
    <property type="evidence" value="ECO:0007669"/>
    <property type="project" value="InterPro"/>
</dbReference>
<sequence>MRTTGCRHPARQSPHGGSSLPRMLLPSPACSAPLLLVLLFAYCLGACGGVPFPAEVRQAEQELQLWNEIDEACSNFLSTEPQPQASSALEEICFTVVGLLQKSQALNGKDNTKREELQGPGGIQSRGYFLFRVL</sequence>
<proteinExistence type="predicted"/>